<name>A0AAD0L7C6_PSEPU</name>
<dbReference type="Proteomes" id="UP000251617">
    <property type="component" value="Chromosome"/>
</dbReference>
<evidence type="ECO:0000313" key="3">
    <source>
        <dbReference type="EMBL" id="AXA25711.1"/>
    </source>
</evidence>
<sequence>MKNSFKVVVLLASALPFFAQASDGGEALERFHERLRATFAEQAKDIERHKQQEALQAAEQQARQKQPAADDSQPRTVPAC</sequence>
<proteinExistence type="predicted"/>
<feature type="chain" id="PRO_5042213997" evidence="2">
    <location>
        <begin position="22"/>
        <end position="80"/>
    </location>
</feature>
<evidence type="ECO:0000256" key="1">
    <source>
        <dbReference type="SAM" id="MobiDB-lite"/>
    </source>
</evidence>
<gene>
    <name evidence="3" type="ORF">C1S65_16900</name>
</gene>
<protein>
    <submittedName>
        <fullName evidence="3">Uncharacterized protein</fullName>
    </submittedName>
</protein>
<reference evidence="3 4" key="1">
    <citation type="submission" date="2018-06" db="EMBL/GenBank/DDBJ databases">
        <title>The genome of Pseudomonas putida NX-1, a lignin degrader.</title>
        <authorList>
            <person name="Xu Z."/>
        </authorList>
    </citation>
    <scope>NUCLEOTIDE SEQUENCE [LARGE SCALE GENOMIC DNA]</scope>
    <source>
        <strain evidence="3 4">NX-1</strain>
    </source>
</reference>
<dbReference type="AlphaFoldDB" id="A0AAD0L7C6"/>
<organism evidence="3 4">
    <name type="scientific">Pseudomonas putida</name>
    <name type="common">Arthrobacter siderocapsulatus</name>
    <dbReference type="NCBI Taxonomy" id="303"/>
    <lineage>
        <taxon>Bacteria</taxon>
        <taxon>Pseudomonadati</taxon>
        <taxon>Pseudomonadota</taxon>
        <taxon>Gammaproteobacteria</taxon>
        <taxon>Pseudomonadales</taxon>
        <taxon>Pseudomonadaceae</taxon>
        <taxon>Pseudomonas</taxon>
    </lineage>
</organism>
<feature type="signal peptide" evidence="2">
    <location>
        <begin position="1"/>
        <end position="21"/>
    </location>
</feature>
<keyword evidence="2" id="KW-0732">Signal</keyword>
<feature type="region of interest" description="Disordered" evidence="1">
    <location>
        <begin position="48"/>
        <end position="80"/>
    </location>
</feature>
<accession>A0AAD0L7C6</accession>
<evidence type="ECO:0000256" key="2">
    <source>
        <dbReference type="SAM" id="SignalP"/>
    </source>
</evidence>
<dbReference type="EMBL" id="CP030750">
    <property type="protein sequence ID" value="AXA25711.1"/>
    <property type="molecule type" value="Genomic_DNA"/>
</dbReference>
<dbReference type="RefSeq" id="WP_054892116.1">
    <property type="nucleotide sequence ID" value="NZ_CP030750.1"/>
</dbReference>
<feature type="compositionally biased region" description="Low complexity" evidence="1">
    <location>
        <begin position="53"/>
        <end position="69"/>
    </location>
</feature>
<evidence type="ECO:0000313" key="4">
    <source>
        <dbReference type="Proteomes" id="UP000251617"/>
    </source>
</evidence>